<comment type="caution">
    <text evidence="1">The sequence shown here is derived from an EMBL/GenBank/DDBJ whole genome shotgun (WGS) entry which is preliminary data.</text>
</comment>
<gene>
    <name evidence="1" type="ORF">LCGC14_2215530</name>
</gene>
<organism evidence="1">
    <name type="scientific">marine sediment metagenome</name>
    <dbReference type="NCBI Taxonomy" id="412755"/>
    <lineage>
        <taxon>unclassified sequences</taxon>
        <taxon>metagenomes</taxon>
        <taxon>ecological metagenomes</taxon>
    </lineage>
</organism>
<protein>
    <submittedName>
        <fullName evidence="1">Uncharacterized protein</fullName>
    </submittedName>
</protein>
<sequence length="35" mass="3753">SMTLNPGDVSEIVLQAFVDANAPLGEQVFSVEVFE</sequence>
<reference evidence="1" key="1">
    <citation type="journal article" date="2015" name="Nature">
        <title>Complex archaea that bridge the gap between prokaryotes and eukaryotes.</title>
        <authorList>
            <person name="Spang A."/>
            <person name="Saw J.H."/>
            <person name="Jorgensen S.L."/>
            <person name="Zaremba-Niedzwiedzka K."/>
            <person name="Martijn J."/>
            <person name="Lind A.E."/>
            <person name="van Eijk R."/>
            <person name="Schleper C."/>
            <person name="Guy L."/>
            <person name="Ettema T.J."/>
        </authorList>
    </citation>
    <scope>NUCLEOTIDE SEQUENCE</scope>
</reference>
<accession>A0A0F9DCG0</accession>
<proteinExistence type="predicted"/>
<dbReference type="AlphaFoldDB" id="A0A0F9DCG0"/>
<evidence type="ECO:0000313" key="1">
    <source>
        <dbReference type="EMBL" id="KKL59418.1"/>
    </source>
</evidence>
<dbReference type="EMBL" id="LAZR01029496">
    <property type="protein sequence ID" value="KKL59418.1"/>
    <property type="molecule type" value="Genomic_DNA"/>
</dbReference>
<name>A0A0F9DCG0_9ZZZZ</name>
<feature type="non-terminal residue" evidence="1">
    <location>
        <position position="1"/>
    </location>
</feature>